<feature type="domain" description="PRD" evidence="2">
    <location>
        <begin position="171"/>
        <end position="281"/>
    </location>
</feature>
<dbReference type="SMART" id="SM01061">
    <property type="entry name" value="CAT_RBD"/>
    <property type="match status" value="1"/>
</dbReference>
<protein>
    <submittedName>
        <fullName evidence="3">PRD domain-containing protein</fullName>
    </submittedName>
</protein>
<gene>
    <name evidence="3" type="ORF">EM808_10160</name>
</gene>
<dbReference type="PANTHER" id="PTHR30185">
    <property type="entry name" value="CRYPTIC BETA-GLUCOSIDE BGL OPERON ANTITERMINATOR"/>
    <property type="match status" value="1"/>
</dbReference>
<organism evidence="3 4">
    <name type="scientific">Niallia taxi</name>
    <dbReference type="NCBI Taxonomy" id="2499688"/>
    <lineage>
        <taxon>Bacteria</taxon>
        <taxon>Bacillati</taxon>
        <taxon>Bacillota</taxon>
        <taxon>Bacilli</taxon>
        <taxon>Bacillales</taxon>
        <taxon>Bacillaceae</taxon>
        <taxon>Niallia</taxon>
    </lineage>
</organism>
<dbReference type="InterPro" id="IPR036634">
    <property type="entry name" value="PRD_sf"/>
</dbReference>
<dbReference type="Pfam" id="PF00874">
    <property type="entry name" value="PRD"/>
    <property type="match status" value="2"/>
</dbReference>
<dbReference type="PANTHER" id="PTHR30185:SF15">
    <property type="entry name" value="CRYPTIC BETA-GLUCOSIDE BGL OPERON ANTITERMINATOR"/>
    <property type="match status" value="1"/>
</dbReference>
<dbReference type="InterPro" id="IPR036650">
    <property type="entry name" value="CAT_RNA-bd_dom_sf"/>
</dbReference>
<proteinExistence type="predicted"/>
<evidence type="ECO:0000256" key="1">
    <source>
        <dbReference type="ARBA" id="ARBA00022737"/>
    </source>
</evidence>
<evidence type="ECO:0000313" key="4">
    <source>
        <dbReference type="Proteomes" id="UP000288024"/>
    </source>
</evidence>
<dbReference type="Proteomes" id="UP000288024">
    <property type="component" value="Unassembled WGS sequence"/>
</dbReference>
<dbReference type="GO" id="GO:0006355">
    <property type="term" value="P:regulation of DNA-templated transcription"/>
    <property type="evidence" value="ECO:0007669"/>
    <property type="project" value="InterPro"/>
</dbReference>
<evidence type="ECO:0000259" key="2">
    <source>
        <dbReference type="PROSITE" id="PS51372"/>
    </source>
</evidence>
<comment type="caution">
    <text evidence="3">The sequence shown here is derived from an EMBL/GenBank/DDBJ whole genome shotgun (WGS) entry which is preliminary data.</text>
</comment>
<feature type="domain" description="PRD" evidence="2">
    <location>
        <begin position="65"/>
        <end position="170"/>
    </location>
</feature>
<keyword evidence="1" id="KW-0677">Repeat</keyword>
<keyword evidence="4" id="KW-1185">Reference proteome</keyword>
<dbReference type="GeneID" id="87619043"/>
<dbReference type="Gene3D" id="2.30.24.10">
    <property type="entry name" value="CAT RNA-binding domain"/>
    <property type="match status" value="1"/>
</dbReference>
<sequence length="282" mass="33003">MKIIKVFNNNVALTKDLNSIEMVVMGKGLAFQKKVGDEIDEEKVQKMFVSPSENFAAKLSELLNEIPYEIMSLSKDIIELAEKELRTELNDSLYLSLSDHIHFAITRIKNDIPIKNALMWEVKKFYKAEYQVARLALGLIKERTGVELPEDEVASIALHIFNARQDHTGMEETVTMTNIVKDVTNIVKYHYGIDFNEESVNYSRFITHLRYFAYRMLRGEINDDQNDALYNQVKRQYGEAYKCTIKVADYLEKEYSMKMTKDELAYFMIHIHRVSIREKRMK</sequence>
<dbReference type="SUPFAM" id="SSF50151">
    <property type="entry name" value="SacY-like RNA-binding domain"/>
    <property type="match status" value="1"/>
</dbReference>
<dbReference type="Pfam" id="PF03123">
    <property type="entry name" value="CAT_RBD"/>
    <property type="match status" value="1"/>
</dbReference>
<dbReference type="InterPro" id="IPR050661">
    <property type="entry name" value="BglG_antiterminators"/>
</dbReference>
<dbReference type="Gene3D" id="1.10.1790.10">
    <property type="entry name" value="PRD domain"/>
    <property type="match status" value="2"/>
</dbReference>
<dbReference type="InterPro" id="IPR011608">
    <property type="entry name" value="PRD"/>
</dbReference>
<dbReference type="EMBL" id="RZTZ01000003">
    <property type="protein sequence ID" value="RVT63624.1"/>
    <property type="molecule type" value="Genomic_DNA"/>
</dbReference>
<reference evidence="3 4" key="1">
    <citation type="submission" date="2019-01" db="EMBL/GenBank/DDBJ databases">
        <title>Bacillus sp. M5HDSG1-1, whole genome shotgun sequence.</title>
        <authorList>
            <person name="Tuo L."/>
        </authorList>
    </citation>
    <scope>NUCLEOTIDE SEQUENCE [LARGE SCALE GENOMIC DNA]</scope>
    <source>
        <strain evidence="3 4">M5HDSG1-1</strain>
    </source>
</reference>
<dbReference type="GO" id="GO:0003723">
    <property type="term" value="F:RNA binding"/>
    <property type="evidence" value="ECO:0007669"/>
    <property type="project" value="InterPro"/>
</dbReference>
<accession>A0A3S2UWZ8</accession>
<evidence type="ECO:0000313" key="3">
    <source>
        <dbReference type="EMBL" id="RVT63624.1"/>
    </source>
</evidence>
<name>A0A3S2UWZ8_9BACI</name>
<dbReference type="InterPro" id="IPR004341">
    <property type="entry name" value="CAT_RNA-bd_dom"/>
</dbReference>
<dbReference type="RefSeq" id="WP_127738101.1">
    <property type="nucleotide sequence ID" value="NZ_CAJCKN010000064.1"/>
</dbReference>
<dbReference type="SUPFAM" id="SSF63520">
    <property type="entry name" value="PTS-regulatory domain, PRD"/>
    <property type="match status" value="2"/>
</dbReference>
<dbReference type="NCBIfam" id="NF046042">
    <property type="entry name" value="LicT"/>
    <property type="match status" value="1"/>
</dbReference>
<dbReference type="PROSITE" id="PS51372">
    <property type="entry name" value="PRD_2"/>
    <property type="match status" value="2"/>
</dbReference>
<dbReference type="AlphaFoldDB" id="A0A3S2UWZ8"/>